<dbReference type="Proteomes" id="UP000609064">
    <property type="component" value="Unassembled WGS sequence"/>
</dbReference>
<gene>
    <name evidence="2" type="ORF">GCM10011514_00960</name>
</gene>
<feature type="compositionally biased region" description="Basic and acidic residues" evidence="1">
    <location>
        <begin position="10"/>
        <end position="20"/>
    </location>
</feature>
<dbReference type="RefSeq" id="WP_188763556.1">
    <property type="nucleotide sequence ID" value="NZ_BMKK01000001.1"/>
</dbReference>
<keyword evidence="3" id="KW-1185">Reference proteome</keyword>
<comment type="caution">
    <text evidence="2">The sequence shown here is derived from an EMBL/GenBank/DDBJ whole genome shotgun (WGS) entry which is preliminary data.</text>
</comment>
<evidence type="ECO:0000313" key="2">
    <source>
        <dbReference type="EMBL" id="GGD40687.1"/>
    </source>
</evidence>
<name>A0A916YDA5_9BACT</name>
<proteinExistence type="predicted"/>
<reference evidence="2" key="1">
    <citation type="journal article" date="2014" name="Int. J. Syst. Evol. Microbiol.">
        <title>Complete genome sequence of Corynebacterium casei LMG S-19264T (=DSM 44701T), isolated from a smear-ripened cheese.</title>
        <authorList>
            <consortium name="US DOE Joint Genome Institute (JGI-PGF)"/>
            <person name="Walter F."/>
            <person name="Albersmeier A."/>
            <person name="Kalinowski J."/>
            <person name="Ruckert C."/>
        </authorList>
    </citation>
    <scope>NUCLEOTIDE SEQUENCE</scope>
    <source>
        <strain evidence="2">CGMCC 1.15958</strain>
    </source>
</reference>
<sequence>MATNKPFGDNARKGSIKERSQVLNTKTELWVKRDSTTGRFMDVKTSSNEPFKGVRKEK</sequence>
<dbReference type="EMBL" id="BMKK01000001">
    <property type="protein sequence ID" value="GGD40687.1"/>
    <property type="molecule type" value="Genomic_DNA"/>
</dbReference>
<evidence type="ECO:0000256" key="1">
    <source>
        <dbReference type="SAM" id="MobiDB-lite"/>
    </source>
</evidence>
<dbReference type="AlphaFoldDB" id="A0A916YDA5"/>
<accession>A0A916YDA5</accession>
<reference evidence="2" key="2">
    <citation type="submission" date="2020-09" db="EMBL/GenBank/DDBJ databases">
        <authorList>
            <person name="Sun Q."/>
            <person name="Zhou Y."/>
        </authorList>
    </citation>
    <scope>NUCLEOTIDE SEQUENCE</scope>
    <source>
        <strain evidence="2">CGMCC 1.15958</strain>
    </source>
</reference>
<evidence type="ECO:0000313" key="3">
    <source>
        <dbReference type="Proteomes" id="UP000609064"/>
    </source>
</evidence>
<feature type="region of interest" description="Disordered" evidence="1">
    <location>
        <begin position="1"/>
        <end position="20"/>
    </location>
</feature>
<organism evidence="2 3">
    <name type="scientific">Emticicia aquatilis</name>
    <dbReference type="NCBI Taxonomy" id="1537369"/>
    <lineage>
        <taxon>Bacteria</taxon>
        <taxon>Pseudomonadati</taxon>
        <taxon>Bacteroidota</taxon>
        <taxon>Cytophagia</taxon>
        <taxon>Cytophagales</taxon>
        <taxon>Leadbetterellaceae</taxon>
        <taxon>Emticicia</taxon>
    </lineage>
</organism>
<protein>
    <submittedName>
        <fullName evidence="2">Uncharacterized protein</fullName>
    </submittedName>
</protein>